<gene>
    <name evidence="2" type="ORF">DWW24_12550</name>
</gene>
<keyword evidence="1" id="KW-0812">Transmembrane</keyword>
<accession>A0A412WBU5</accession>
<reference evidence="2 3" key="1">
    <citation type="submission" date="2018-08" db="EMBL/GenBank/DDBJ databases">
        <title>A genome reference for cultivated species of the human gut microbiota.</title>
        <authorList>
            <person name="Zou Y."/>
            <person name="Xue W."/>
            <person name="Luo G."/>
        </authorList>
    </citation>
    <scope>NUCLEOTIDE SEQUENCE [LARGE SCALE GENOMIC DNA]</scope>
    <source>
        <strain evidence="2 3">AF14-6AC</strain>
    </source>
</reference>
<dbReference type="AlphaFoldDB" id="A0A412WBU5"/>
<dbReference type="RefSeq" id="WP_117866914.1">
    <property type="nucleotide sequence ID" value="NZ_QRYW01000026.1"/>
</dbReference>
<feature type="transmembrane region" description="Helical" evidence="1">
    <location>
        <begin position="151"/>
        <end position="172"/>
    </location>
</feature>
<name>A0A412WBU5_9BACT</name>
<dbReference type="EMBL" id="QRYW01000026">
    <property type="protein sequence ID" value="RGV24213.1"/>
    <property type="molecule type" value="Genomic_DNA"/>
</dbReference>
<evidence type="ECO:0000256" key="1">
    <source>
        <dbReference type="SAM" id="Phobius"/>
    </source>
</evidence>
<comment type="caution">
    <text evidence="2">The sequence shown here is derived from an EMBL/GenBank/DDBJ whole genome shotgun (WGS) entry which is preliminary data.</text>
</comment>
<dbReference type="Proteomes" id="UP000283426">
    <property type="component" value="Unassembled WGS sequence"/>
</dbReference>
<keyword evidence="1" id="KW-1133">Transmembrane helix</keyword>
<keyword evidence="1" id="KW-0472">Membrane</keyword>
<sequence>MRKLLEKYYNINYYCTYKLLFFIFERILNPFYWLNFLKWNNGYIKRGILIAKKQEAAEMYKGINGSICIWATNTPCIISLWMLCFACLASIKIFKVKLLSILEIIFGNIFLCILCFTIIVLFLYYVNRIFLFKNDKYRKYFAEFDKKRKYLFYYSIYVVSLIIQFATFYILLKSV</sequence>
<proteinExistence type="predicted"/>
<feature type="transmembrane region" description="Helical" evidence="1">
    <location>
        <begin position="105"/>
        <end position="130"/>
    </location>
</feature>
<organism evidence="2 3">
    <name type="scientific">Odoribacter splanchnicus</name>
    <dbReference type="NCBI Taxonomy" id="28118"/>
    <lineage>
        <taxon>Bacteria</taxon>
        <taxon>Pseudomonadati</taxon>
        <taxon>Bacteroidota</taxon>
        <taxon>Bacteroidia</taxon>
        <taxon>Bacteroidales</taxon>
        <taxon>Odoribacteraceae</taxon>
        <taxon>Odoribacter</taxon>
    </lineage>
</organism>
<protein>
    <submittedName>
        <fullName evidence="2">Uncharacterized protein</fullName>
    </submittedName>
</protein>
<feature type="transmembrane region" description="Helical" evidence="1">
    <location>
        <begin position="67"/>
        <end position="93"/>
    </location>
</feature>
<evidence type="ECO:0000313" key="2">
    <source>
        <dbReference type="EMBL" id="RGV24213.1"/>
    </source>
</evidence>
<evidence type="ECO:0000313" key="3">
    <source>
        <dbReference type="Proteomes" id="UP000283426"/>
    </source>
</evidence>
<dbReference type="GeneID" id="79859995"/>